<proteinExistence type="predicted"/>
<dbReference type="Proteomes" id="UP000308652">
    <property type="component" value="Unassembled WGS sequence"/>
</dbReference>
<accession>A0A5C3M947</accession>
<dbReference type="OrthoDB" id="160374at2759"/>
<dbReference type="AlphaFoldDB" id="A0A5C3M947"/>
<feature type="compositionally biased region" description="Basic and acidic residues" evidence="1">
    <location>
        <begin position="447"/>
        <end position="458"/>
    </location>
</feature>
<dbReference type="EMBL" id="ML213595">
    <property type="protein sequence ID" value="TFK41397.1"/>
    <property type="molecule type" value="Genomic_DNA"/>
</dbReference>
<protein>
    <submittedName>
        <fullName evidence="3">Urb2/Npa2 family-domain-containing protein</fullName>
    </submittedName>
</protein>
<dbReference type="STRING" id="68775.A0A5C3M947"/>
<feature type="domain" description="Nucleolar 27S pre-rRNA processing Urb2/Npa2 C-terminal" evidence="2">
    <location>
        <begin position="1076"/>
        <end position="1255"/>
    </location>
</feature>
<evidence type="ECO:0000256" key="1">
    <source>
        <dbReference type="SAM" id="MobiDB-lite"/>
    </source>
</evidence>
<evidence type="ECO:0000259" key="2">
    <source>
        <dbReference type="Pfam" id="PF10441"/>
    </source>
</evidence>
<evidence type="ECO:0000313" key="3">
    <source>
        <dbReference type="EMBL" id="TFK41397.1"/>
    </source>
</evidence>
<organism evidence="3 4">
    <name type="scientific">Crucibulum laeve</name>
    <dbReference type="NCBI Taxonomy" id="68775"/>
    <lineage>
        <taxon>Eukaryota</taxon>
        <taxon>Fungi</taxon>
        <taxon>Dikarya</taxon>
        <taxon>Basidiomycota</taxon>
        <taxon>Agaricomycotina</taxon>
        <taxon>Agaricomycetes</taxon>
        <taxon>Agaricomycetidae</taxon>
        <taxon>Agaricales</taxon>
        <taxon>Agaricineae</taxon>
        <taxon>Nidulariaceae</taxon>
        <taxon>Crucibulum</taxon>
    </lineage>
</organism>
<feature type="region of interest" description="Disordered" evidence="1">
    <location>
        <begin position="1"/>
        <end position="23"/>
    </location>
</feature>
<feature type="region of interest" description="Disordered" evidence="1">
    <location>
        <begin position="447"/>
        <end position="467"/>
    </location>
</feature>
<dbReference type="InterPro" id="IPR016024">
    <property type="entry name" value="ARM-type_fold"/>
</dbReference>
<dbReference type="SUPFAM" id="SSF48371">
    <property type="entry name" value="ARM repeat"/>
    <property type="match status" value="1"/>
</dbReference>
<feature type="compositionally biased region" description="Polar residues" evidence="1">
    <location>
        <begin position="1"/>
        <end position="10"/>
    </location>
</feature>
<gene>
    <name evidence="3" type="ORF">BDQ12DRAFT_679397</name>
</gene>
<sequence length="1272" mass="142612">MSTTQSSQNFVRALKASSDPPTAGGPAKIEIARQAWDDASFYVPSKFEVVVDWILTRFLKDKGKESSSNSILDLRYWTLLSDVVTSQDSSSPSSSTRFLKTWLATILHRVPIAPIVGVFLHLFHDVESSVNAQLSAIVSSCLTVLWPLGTLLECWGALLEILKKEEPNQGLVHIGILVTNSYRHSLSNSSNKKKIYTTFLQTYLERWLQCVVSSFPSAHYQTLLTYTFNAGSETLFNIDKYRGTLFSQGSTQLPGTTTDEWHAAGMRFFASCQPILEDVSLEKEKWPTRVALLSIVDHENLFHRKQLDGEITTLALQALTVIAKIDYELVLPAVPRMLPRILLIPSPNPEHFAFLELLLEYHIKTRSMNAHVSDVLSALSSQNLTSIPGGARKAYQLCLSGPLLHNVHLTRLSKALQKFITASQCLPMVNSVIETIRSIWEQYHAAEKSKDADNGEGSRKKRRSEIPIDAPTDPELLAVVPPLLLPSSISLPNTTREEVRKAFTEFRDEFLRETMKKSLKLIRKRDKSDVWAARVVASATLRFNTPLPANYDAKVSGKLLDSLEDDGLLPELSVEIFRNLLYHSSTHELSDPQSTIDKILTYLQANFKSFGSQMDKLIRILMSIKVDSTVPSSTSGLRPQDLLMRTLRSAQFWELHNVRTVFLAYLTETTSPLETKNFSEKIKPSHVSDIVSVYRLLLLFPVEYFSRSSRADFIKRALAADVVISELSTGKHYSEDFLQEALIILRVFLKRMFSHAGAVEQQSNEELAMFLEHLIEPKETISSPNKEFISATLDLVELYLSELLKLSQKTSTNGLLKTIASFSQHNVFDGPWSLRSHSLMRMVDLLNKGFSASSLPEDIQLAVQQIHSQLTSATLPRMSSLTSEHISEQELINSLDLTFGWHCLLTLGKWLDISEGTSFFGQRLASKIVALSQHTSGISALDKARISAMAIILQELHYRTEDESTSHLDLVVTVYISFARTVQPDSLDHLDELISKTCKALSPSQFAHVLGLVSESLITIRDSQNILTHLVHLSAVLLHEHPQSTLKHMQTFMTKCLNAFANNDVFINGPVKLRLQVLKFISQHCSDRPAALRLLDLSSIWSILSGFLAPSTTHDPTSTLEIFHKLITILNSLTRLRRDLVTPMLPHLSMLLRQLLLAMRSAPPHLGAKQTALVTSTLPRWLIGLLETLNSKTLVRSHASSTEGQKAESLAKPFSKHAAHVLKAYIEAMNDPFCILPLELRKELQPGLYALCSTTMKALWKEYESQRYVGKG</sequence>
<keyword evidence="4" id="KW-1185">Reference proteome</keyword>
<evidence type="ECO:0000313" key="4">
    <source>
        <dbReference type="Proteomes" id="UP000308652"/>
    </source>
</evidence>
<reference evidence="3 4" key="1">
    <citation type="journal article" date="2019" name="Nat. Ecol. Evol.">
        <title>Megaphylogeny resolves global patterns of mushroom evolution.</title>
        <authorList>
            <person name="Varga T."/>
            <person name="Krizsan K."/>
            <person name="Foldi C."/>
            <person name="Dima B."/>
            <person name="Sanchez-Garcia M."/>
            <person name="Sanchez-Ramirez S."/>
            <person name="Szollosi G.J."/>
            <person name="Szarkandi J.G."/>
            <person name="Papp V."/>
            <person name="Albert L."/>
            <person name="Andreopoulos W."/>
            <person name="Angelini C."/>
            <person name="Antonin V."/>
            <person name="Barry K.W."/>
            <person name="Bougher N.L."/>
            <person name="Buchanan P."/>
            <person name="Buyck B."/>
            <person name="Bense V."/>
            <person name="Catcheside P."/>
            <person name="Chovatia M."/>
            <person name="Cooper J."/>
            <person name="Damon W."/>
            <person name="Desjardin D."/>
            <person name="Finy P."/>
            <person name="Geml J."/>
            <person name="Haridas S."/>
            <person name="Hughes K."/>
            <person name="Justo A."/>
            <person name="Karasinski D."/>
            <person name="Kautmanova I."/>
            <person name="Kiss B."/>
            <person name="Kocsube S."/>
            <person name="Kotiranta H."/>
            <person name="LaButti K.M."/>
            <person name="Lechner B.E."/>
            <person name="Liimatainen K."/>
            <person name="Lipzen A."/>
            <person name="Lukacs Z."/>
            <person name="Mihaltcheva S."/>
            <person name="Morgado L.N."/>
            <person name="Niskanen T."/>
            <person name="Noordeloos M.E."/>
            <person name="Ohm R.A."/>
            <person name="Ortiz-Santana B."/>
            <person name="Ovrebo C."/>
            <person name="Racz N."/>
            <person name="Riley R."/>
            <person name="Savchenko A."/>
            <person name="Shiryaev A."/>
            <person name="Soop K."/>
            <person name="Spirin V."/>
            <person name="Szebenyi C."/>
            <person name="Tomsovsky M."/>
            <person name="Tulloss R.E."/>
            <person name="Uehling J."/>
            <person name="Grigoriev I.V."/>
            <person name="Vagvolgyi C."/>
            <person name="Papp T."/>
            <person name="Martin F.M."/>
            <person name="Miettinen O."/>
            <person name="Hibbett D.S."/>
            <person name="Nagy L.G."/>
        </authorList>
    </citation>
    <scope>NUCLEOTIDE SEQUENCE [LARGE SCALE GENOMIC DNA]</scope>
    <source>
        <strain evidence="3 4">CBS 166.37</strain>
    </source>
</reference>
<dbReference type="InterPro" id="IPR018849">
    <property type="entry name" value="Urb2/Npa2_C"/>
</dbReference>
<dbReference type="Pfam" id="PF10441">
    <property type="entry name" value="Urb2"/>
    <property type="match status" value="1"/>
</dbReference>
<name>A0A5C3M947_9AGAR</name>